<dbReference type="PANTHER" id="PTHR43510:SF1">
    <property type="entry name" value="AMINOTRANSFERASE FUNCTION, HYPOTHETICAL (EUROFUNG)"/>
    <property type="match status" value="1"/>
</dbReference>
<dbReference type="RefSeq" id="WP_053253143.1">
    <property type="nucleotide sequence ID" value="NZ_LGAP01000049.1"/>
</dbReference>
<dbReference type="GO" id="GO:0008483">
    <property type="term" value="F:transaminase activity"/>
    <property type="evidence" value="ECO:0007669"/>
    <property type="project" value="UniProtKB-KW"/>
</dbReference>
<dbReference type="GO" id="GO:0030170">
    <property type="term" value="F:pyridoxal phosphate binding"/>
    <property type="evidence" value="ECO:0007669"/>
    <property type="project" value="InterPro"/>
</dbReference>
<dbReference type="CDD" id="cd00609">
    <property type="entry name" value="AAT_like"/>
    <property type="match status" value="1"/>
</dbReference>
<dbReference type="EMBL" id="LGAP01000049">
    <property type="protein sequence ID" value="KOF12598.1"/>
    <property type="molecule type" value="Genomic_DNA"/>
</dbReference>
<evidence type="ECO:0000313" key="3">
    <source>
        <dbReference type="Proteomes" id="UP000037425"/>
    </source>
</evidence>
<dbReference type="PANTHER" id="PTHR43510">
    <property type="entry name" value="AMINOTRANSFERASE FUNCTION, HYPOTHETICAL (EUROFUNG)"/>
    <property type="match status" value="1"/>
</dbReference>
<name>A0A0L8BD98_ENSAD</name>
<proteinExistence type="predicted"/>
<dbReference type="InterPro" id="IPR015421">
    <property type="entry name" value="PyrdxlP-dep_Trfase_major"/>
</dbReference>
<dbReference type="OrthoDB" id="9803354at2"/>
<evidence type="ECO:0000313" key="2">
    <source>
        <dbReference type="EMBL" id="KOF12598.1"/>
    </source>
</evidence>
<dbReference type="Gene3D" id="3.90.1150.10">
    <property type="entry name" value="Aspartate Aminotransferase, domain 1"/>
    <property type="match status" value="1"/>
</dbReference>
<gene>
    <name evidence="2" type="ORF">AC244_33600</name>
</gene>
<dbReference type="InterPro" id="IPR004839">
    <property type="entry name" value="Aminotransferase_I/II_large"/>
</dbReference>
<dbReference type="Pfam" id="PF00155">
    <property type="entry name" value="Aminotran_1_2"/>
    <property type="match status" value="1"/>
</dbReference>
<keyword evidence="2" id="KW-0032">Aminotransferase</keyword>
<organism evidence="2 3">
    <name type="scientific">Ensifer adhaerens</name>
    <name type="common">Sinorhizobium morelense</name>
    <dbReference type="NCBI Taxonomy" id="106592"/>
    <lineage>
        <taxon>Bacteria</taxon>
        <taxon>Pseudomonadati</taxon>
        <taxon>Pseudomonadota</taxon>
        <taxon>Alphaproteobacteria</taxon>
        <taxon>Hyphomicrobiales</taxon>
        <taxon>Rhizobiaceae</taxon>
        <taxon>Sinorhizobium/Ensifer group</taxon>
        <taxon>Ensifer</taxon>
    </lineage>
</organism>
<dbReference type="AlphaFoldDB" id="A0A0L8BD98"/>
<reference evidence="3" key="1">
    <citation type="submission" date="2015-07" db="EMBL/GenBank/DDBJ databases">
        <title>Whole genome sequence of an Ensifer adhaerens strain isolated from a cave pool in the Wind Cave National Park.</title>
        <authorList>
            <person name="Eng W.W.H."/>
            <person name="Gan H.M."/>
            <person name="Barton H.A."/>
            <person name="Savka M.A."/>
        </authorList>
    </citation>
    <scope>NUCLEOTIDE SEQUENCE [LARGE SCALE GENOMIC DNA]</scope>
    <source>
        <strain evidence="3">SD006</strain>
    </source>
</reference>
<dbReference type="InterPro" id="IPR015424">
    <property type="entry name" value="PyrdxlP-dep_Trfase"/>
</dbReference>
<dbReference type="SUPFAM" id="SSF53383">
    <property type="entry name" value="PLP-dependent transferases"/>
    <property type="match status" value="1"/>
</dbReference>
<dbReference type="PATRIC" id="fig|106592.7.peg.6221"/>
<evidence type="ECO:0000259" key="1">
    <source>
        <dbReference type="Pfam" id="PF00155"/>
    </source>
</evidence>
<protein>
    <submittedName>
        <fullName evidence="2">Aminotransferase</fullName>
    </submittedName>
</protein>
<accession>A0A0L8BD98</accession>
<feature type="domain" description="Aminotransferase class I/classII large" evidence="1">
    <location>
        <begin position="53"/>
        <end position="358"/>
    </location>
</feature>
<keyword evidence="2" id="KW-0808">Transferase</keyword>
<sequence>MTTLPDFRLEMHFSRWEFKARHHMTASDSETIAMSELLALADDADREAWDKLTLGYTETYGAPALRSAIASTYQGLSAADILCFAGAEEGLYCAMLALLGPQDHAIVTVPNYQSMETLPVTIAASVTGVPLRPENNWRLDIVDVRAALKPNTKMIAVNFPNNPTGSIADQQTFKALAELCAERGIHLFSDEVYRGLERDPALRLPQAAELFERGISLNVMSKAYGLPGLRIGWIACRDHAVLERMEKMKHYLSICNSRPSEVLATIALKAREHLLDRNRALCAANLEKLGAFFAAFPNLYEWREPDGGCVGFARYLGADGVETHCRRLVEESGVLLLPSSLFVSDLLPVAQDRFRVGFGRRDIEVGLEAWRQHLRADSGVKRSA</sequence>
<dbReference type="Proteomes" id="UP000037425">
    <property type="component" value="Unassembled WGS sequence"/>
</dbReference>
<comment type="caution">
    <text evidence="2">The sequence shown here is derived from an EMBL/GenBank/DDBJ whole genome shotgun (WGS) entry which is preliminary data.</text>
</comment>
<dbReference type="InterPro" id="IPR015422">
    <property type="entry name" value="PyrdxlP-dep_Trfase_small"/>
</dbReference>
<dbReference type="Gene3D" id="3.40.640.10">
    <property type="entry name" value="Type I PLP-dependent aspartate aminotransferase-like (Major domain)"/>
    <property type="match status" value="1"/>
</dbReference>